<evidence type="ECO:0000259" key="3">
    <source>
        <dbReference type="Pfam" id="PF23247"/>
    </source>
</evidence>
<evidence type="ECO:0000256" key="2">
    <source>
        <dbReference type="SAM" id="MobiDB-lite"/>
    </source>
</evidence>
<accession>A0ABC8S0W2</accession>
<dbReference type="InterPro" id="IPR032675">
    <property type="entry name" value="LRR_dom_sf"/>
</dbReference>
<feature type="domain" description="Disease resistance protein At4g27190-like leucine-rich repeats" evidence="3">
    <location>
        <begin position="100"/>
        <end position="245"/>
    </location>
</feature>
<sequence length="490" mass="55575">MECLFQFQQYIAGDLQQLQILEIENSNNMEVIVAINAEGAAAQEDEIVLHNLKELRLDNLPNLVSFFGQTKSSASASDSNPRIRAHEPLFDGKVVFPALERLDLLELHEMEKIWHQQLLPGGNFNRLTVLSISKCGKLITIFPSSLVQLLQNLVSLRVSKCDLLEDLCEGHNATSVTLPRIEKFELSGLSSLKDVWWNMVCPESLNFQNLAHLTIGGCKCQRYLLSFTATKLLIQLKYLELVECDMMKEIIATEREEDAVVGDMIVFPKLFDLRLSQLPELTSFYQGNCTLEFHSLQYLVIEKCPKMQTFVGSSTKRPKEASEEEFEGQIDQEGNSSVTKQPFFNEKVVLHALTDLSLQRLDNLKKIWQNELPVDCFNQLNVLTVRACNNLLKVVPSKLLPMLHNLGKLVVRECDLVEEVLEQGEDSSGKLVFPNFHTLKLVHLPNLKSFYLGNYTLEWPSLTKVTLENCPKMQAFSSGLIITPKLYINS</sequence>
<dbReference type="Proteomes" id="UP001642360">
    <property type="component" value="Unassembled WGS sequence"/>
</dbReference>
<evidence type="ECO:0000313" key="4">
    <source>
        <dbReference type="EMBL" id="CAK9150876.1"/>
    </source>
</evidence>
<name>A0ABC8S0W2_9AQUA</name>
<dbReference type="PANTHER" id="PTHR33463:SF136">
    <property type="entry name" value="NB-ARC DOMAIN-CONTAINING PROTEIN"/>
    <property type="match status" value="1"/>
</dbReference>
<evidence type="ECO:0000256" key="1">
    <source>
        <dbReference type="ARBA" id="ARBA00022821"/>
    </source>
</evidence>
<keyword evidence="5" id="KW-1185">Reference proteome</keyword>
<dbReference type="EMBL" id="CAUOFW020002060">
    <property type="protein sequence ID" value="CAK9150876.1"/>
    <property type="molecule type" value="Genomic_DNA"/>
</dbReference>
<dbReference type="InterPro" id="IPR057135">
    <property type="entry name" value="At4g27190-like_LRR"/>
</dbReference>
<dbReference type="AlphaFoldDB" id="A0ABC8S0W2"/>
<proteinExistence type="predicted"/>
<dbReference type="PANTHER" id="PTHR33463">
    <property type="entry name" value="NB-ARC DOMAIN-CONTAINING PROTEIN-RELATED"/>
    <property type="match status" value="1"/>
</dbReference>
<gene>
    <name evidence="4" type="ORF">ILEXP_LOCUS19027</name>
</gene>
<reference evidence="4 5" key="1">
    <citation type="submission" date="2024-02" db="EMBL/GenBank/DDBJ databases">
        <authorList>
            <person name="Vignale AGUSTIN F."/>
            <person name="Sosa J E."/>
            <person name="Modenutti C."/>
        </authorList>
    </citation>
    <scope>NUCLEOTIDE SEQUENCE [LARGE SCALE GENOMIC DNA]</scope>
</reference>
<evidence type="ECO:0000313" key="5">
    <source>
        <dbReference type="Proteomes" id="UP001642360"/>
    </source>
</evidence>
<dbReference type="SUPFAM" id="SSF52058">
    <property type="entry name" value="L domain-like"/>
    <property type="match status" value="2"/>
</dbReference>
<comment type="caution">
    <text evidence="4">The sequence shown here is derived from an EMBL/GenBank/DDBJ whole genome shotgun (WGS) entry which is preliminary data.</text>
</comment>
<protein>
    <recommendedName>
        <fullName evidence="3">Disease resistance protein At4g27190-like leucine-rich repeats domain-containing protein</fullName>
    </recommendedName>
</protein>
<organism evidence="4 5">
    <name type="scientific">Ilex paraguariensis</name>
    <name type="common">yerba mate</name>
    <dbReference type="NCBI Taxonomy" id="185542"/>
    <lineage>
        <taxon>Eukaryota</taxon>
        <taxon>Viridiplantae</taxon>
        <taxon>Streptophyta</taxon>
        <taxon>Embryophyta</taxon>
        <taxon>Tracheophyta</taxon>
        <taxon>Spermatophyta</taxon>
        <taxon>Magnoliopsida</taxon>
        <taxon>eudicotyledons</taxon>
        <taxon>Gunneridae</taxon>
        <taxon>Pentapetalae</taxon>
        <taxon>asterids</taxon>
        <taxon>campanulids</taxon>
        <taxon>Aquifoliales</taxon>
        <taxon>Aquifoliaceae</taxon>
        <taxon>Ilex</taxon>
    </lineage>
</organism>
<feature type="region of interest" description="Disordered" evidence="2">
    <location>
        <begin position="314"/>
        <end position="337"/>
    </location>
</feature>
<dbReference type="Gene3D" id="3.80.10.10">
    <property type="entry name" value="Ribonuclease Inhibitor"/>
    <property type="match status" value="2"/>
</dbReference>
<keyword evidence="1" id="KW-0611">Plant defense</keyword>
<feature type="domain" description="Disease resistance protein At4g27190-like leucine-rich repeats" evidence="3">
    <location>
        <begin position="354"/>
        <end position="474"/>
    </location>
</feature>
<dbReference type="Pfam" id="PF23247">
    <property type="entry name" value="LRR_RPS2"/>
    <property type="match status" value="2"/>
</dbReference>
<dbReference type="InterPro" id="IPR050905">
    <property type="entry name" value="Plant_NBS-LRR"/>
</dbReference>